<dbReference type="HOGENOM" id="CLU_000445_107_27_5"/>
<dbReference type="InterPro" id="IPR004089">
    <property type="entry name" value="MCPsignal_dom"/>
</dbReference>
<keyword evidence="1 3" id="KW-0807">Transducer</keyword>
<protein>
    <submittedName>
        <fullName evidence="6">Methyl-accepting chemotaxis protein signaling domain protein</fullName>
    </submittedName>
</protein>
<dbReference type="InterPro" id="IPR003660">
    <property type="entry name" value="HAMP_dom"/>
</dbReference>
<dbReference type="SUPFAM" id="SSF58104">
    <property type="entry name" value="Methyl-accepting chemotaxis protein (MCP) signaling domain"/>
    <property type="match status" value="1"/>
</dbReference>
<dbReference type="Gene3D" id="6.10.340.10">
    <property type="match status" value="1"/>
</dbReference>
<feature type="domain" description="Methyl-accepting transducer" evidence="4">
    <location>
        <begin position="508"/>
        <end position="737"/>
    </location>
</feature>
<evidence type="ECO:0000313" key="6">
    <source>
        <dbReference type="EMBL" id="EFH12771.1"/>
    </source>
</evidence>
<dbReference type="SMART" id="SM00283">
    <property type="entry name" value="MA"/>
    <property type="match status" value="1"/>
</dbReference>
<dbReference type="PANTHER" id="PTHR32089:SF112">
    <property type="entry name" value="LYSOZYME-LIKE PROTEIN-RELATED"/>
    <property type="match status" value="1"/>
</dbReference>
<dbReference type="EMBL" id="ADVL01000169">
    <property type="protein sequence ID" value="EFH12771.1"/>
    <property type="molecule type" value="Genomic_DNA"/>
</dbReference>
<reference evidence="6 7" key="1">
    <citation type="submission" date="2010-04" db="EMBL/GenBank/DDBJ databases">
        <authorList>
            <person name="Qin X."/>
            <person name="Bachman B."/>
            <person name="Battles P."/>
            <person name="Bell A."/>
            <person name="Bess C."/>
            <person name="Bickham C."/>
            <person name="Chaboub L."/>
            <person name="Chen D."/>
            <person name="Coyle M."/>
            <person name="Deiros D.R."/>
            <person name="Dinh H."/>
            <person name="Forbes L."/>
            <person name="Fowler G."/>
            <person name="Francisco L."/>
            <person name="Fu Q."/>
            <person name="Gubbala S."/>
            <person name="Hale W."/>
            <person name="Han Y."/>
            <person name="Hemphill L."/>
            <person name="Highlander S.K."/>
            <person name="Hirani K."/>
            <person name="Hogues M."/>
            <person name="Jackson L."/>
            <person name="Jakkamsetti A."/>
            <person name="Javaid M."/>
            <person name="Jiang H."/>
            <person name="Korchina V."/>
            <person name="Kovar C."/>
            <person name="Lara F."/>
            <person name="Lee S."/>
            <person name="Mata R."/>
            <person name="Mathew T."/>
            <person name="Moen C."/>
            <person name="Morales K."/>
            <person name="Munidasa M."/>
            <person name="Nazareth L."/>
            <person name="Ngo R."/>
            <person name="Nguyen L."/>
            <person name="Okwuonu G."/>
            <person name="Ongeri F."/>
            <person name="Patil S."/>
            <person name="Petrosino J."/>
            <person name="Pham C."/>
            <person name="Pham P."/>
            <person name="Pu L.-L."/>
            <person name="Puazo M."/>
            <person name="Raj R."/>
            <person name="Reid J."/>
            <person name="Rouhana J."/>
            <person name="Saada N."/>
            <person name="Shang Y."/>
            <person name="Simmons D."/>
            <person name="Thornton R."/>
            <person name="Warren J."/>
            <person name="Weissenberger G."/>
            <person name="Zhang J."/>
            <person name="Zhang L."/>
            <person name="Zhou C."/>
            <person name="Zhu D."/>
            <person name="Muzny D."/>
            <person name="Worley K."/>
            <person name="Gibbs R."/>
        </authorList>
    </citation>
    <scope>NUCLEOTIDE SEQUENCE [LARGE SCALE GENOMIC DNA]</scope>
    <source>
        <strain evidence="6 7">ATCC 49957</strain>
    </source>
</reference>
<dbReference type="GO" id="GO:0006935">
    <property type="term" value="P:chemotaxis"/>
    <property type="evidence" value="ECO:0007669"/>
    <property type="project" value="InterPro"/>
</dbReference>
<feature type="domain" description="HAMP" evidence="5">
    <location>
        <begin position="326"/>
        <end position="379"/>
    </location>
</feature>
<dbReference type="InterPro" id="IPR004090">
    <property type="entry name" value="Chemotax_Me-accpt_rcpt"/>
</dbReference>
<dbReference type="Gene3D" id="3.30.450.20">
    <property type="entry name" value="PAS domain"/>
    <property type="match status" value="1"/>
</dbReference>
<evidence type="ECO:0000256" key="3">
    <source>
        <dbReference type="PROSITE-ProRule" id="PRU00284"/>
    </source>
</evidence>
<dbReference type="GO" id="GO:0004888">
    <property type="term" value="F:transmembrane signaling receptor activity"/>
    <property type="evidence" value="ECO:0007669"/>
    <property type="project" value="InterPro"/>
</dbReference>
<dbReference type="Pfam" id="PF00015">
    <property type="entry name" value="MCPsignal"/>
    <property type="match status" value="1"/>
</dbReference>
<dbReference type="RefSeq" id="WP_007004068.1">
    <property type="nucleotide sequence ID" value="NZ_GG770778.1"/>
</dbReference>
<dbReference type="Pfam" id="PF00672">
    <property type="entry name" value="HAMP"/>
    <property type="match status" value="1"/>
</dbReference>
<dbReference type="GO" id="GO:0016020">
    <property type="term" value="C:membrane"/>
    <property type="evidence" value="ECO:0007669"/>
    <property type="project" value="InterPro"/>
</dbReference>
<keyword evidence="7" id="KW-1185">Reference proteome</keyword>
<dbReference type="PROSITE" id="PS50885">
    <property type="entry name" value="HAMP"/>
    <property type="match status" value="1"/>
</dbReference>
<sequence length="771" mass="81030">MTFLANLSVGRKLALAVILPLLLLGGMITVVWNALGEIEENFAREVRADEVGNRLIEIEVAVNDARVHLRDVINADLAQALDSAEALGARAMARAESLAREAMTNATSPAVQAALRDGLERFREYAEVRQRVIAERRRLLDTRDRFFALGREYGQSFELAAGEMEFAPAAPEREERRQRLLSLNRAATDIRIALLEELSMADETRRRRVISAAQQMRVYLRPLSSAPPPRMVDLRPLAAQAEQMAMLAEGVLASLDAIEVLRRTGVVPNRERMEAALAAAAAAMEIEENVSVDRLHASLETARTTMPLAGALMAVLLVGLGVANARAISRPLTGLAAMVAALARGEVTDRIAGEGRKDEIGVIAGALRSLQATVTRAFAQGQMLEQVPLGVMVCEPGGTLRITYANATSKAELAKVEKALPCRAAEIEGQSVDVLDDPRNPQPLRALLSDPARLPYTGQLQLGGEVLLLRATAIRDARGQYLGPMLSWSVITAQARLAESFEAEVGAVVAAVARSATHLQESARGMSGSARRSGEEAAAVASASAQAGSSVQAVAASAEELAASVAEVTRQVQSGAGVARDAAEETRRADATIRSLSDAAERIGEVVELISSIAGQTNLLALNATIEAARAGEAGKGFAVVASEVKNLASQTARATEDIASQIQSIQGSTAQAVAALRGIGNTVERMNQVTATIAAAVEEQSAATQEIARSAAQVSEGTQAVSRRIGDVSAAAAETGQAAASVLEAAGGLSGQAAALRSKADEFLRSVRAA</sequence>
<dbReference type="Gene3D" id="1.10.287.950">
    <property type="entry name" value="Methyl-accepting chemotaxis protein"/>
    <property type="match status" value="1"/>
</dbReference>
<evidence type="ECO:0000256" key="2">
    <source>
        <dbReference type="ARBA" id="ARBA00029447"/>
    </source>
</evidence>
<dbReference type="AlphaFoldDB" id="D5RIU9"/>
<evidence type="ECO:0000313" key="7">
    <source>
        <dbReference type="Proteomes" id="UP000005324"/>
    </source>
</evidence>
<dbReference type="PRINTS" id="PR00260">
    <property type="entry name" value="CHEMTRNSDUCR"/>
</dbReference>
<dbReference type="SMART" id="SM00304">
    <property type="entry name" value="HAMP"/>
    <property type="match status" value="2"/>
</dbReference>
<dbReference type="OrthoDB" id="9797364at2"/>
<comment type="caution">
    <text evidence="6">The sequence shown here is derived from an EMBL/GenBank/DDBJ whole genome shotgun (WGS) entry which is preliminary data.</text>
</comment>
<dbReference type="PANTHER" id="PTHR32089">
    <property type="entry name" value="METHYL-ACCEPTING CHEMOTAXIS PROTEIN MCPB"/>
    <property type="match status" value="1"/>
</dbReference>
<organism evidence="6 7">
    <name type="scientific">Pseudoroseomonas cervicalis ATCC 49957</name>
    <dbReference type="NCBI Taxonomy" id="525371"/>
    <lineage>
        <taxon>Bacteria</taxon>
        <taxon>Pseudomonadati</taxon>
        <taxon>Pseudomonadota</taxon>
        <taxon>Alphaproteobacteria</taxon>
        <taxon>Acetobacterales</taxon>
        <taxon>Roseomonadaceae</taxon>
        <taxon>Roseomonas</taxon>
    </lineage>
</organism>
<dbReference type="PROSITE" id="PS50111">
    <property type="entry name" value="CHEMOTAXIS_TRANSDUC_2"/>
    <property type="match status" value="1"/>
</dbReference>
<evidence type="ECO:0000259" key="4">
    <source>
        <dbReference type="PROSITE" id="PS50111"/>
    </source>
</evidence>
<name>D5RIU9_9PROT</name>
<dbReference type="Proteomes" id="UP000005324">
    <property type="component" value="Unassembled WGS sequence"/>
</dbReference>
<evidence type="ECO:0000259" key="5">
    <source>
        <dbReference type="PROSITE" id="PS50885"/>
    </source>
</evidence>
<gene>
    <name evidence="6" type="ORF">HMPREF0731_1009</name>
</gene>
<dbReference type="GO" id="GO:0007165">
    <property type="term" value="P:signal transduction"/>
    <property type="evidence" value="ECO:0007669"/>
    <property type="project" value="UniProtKB-KW"/>
</dbReference>
<comment type="similarity">
    <text evidence="2">Belongs to the methyl-accepting chemotaxis (MCP) protein family.</text>
</comment>
<evidence type="ECO:0000256" key="1">
    <source>
        <dbReference type="ARBA" id="ARBA00023224"/>
    </source>
</evidence>
<accession>D5RIU9</accession>
<proteinExistence type="inferred from homology"/>